<dbReference type="AlphaFoldDB" id="A0A8S3XLJ2"/>
<evidence type="ECO:0000313" key="1">
    <source>
        <dbReference type="EMBL" id="CAG5027080.1"/>
    </source>
</evidence>
<protein>
    <submittedName>
        <fullName evidence="1">(apollo) hypothetical protein</fullName>
    </submittedName>
</protein>
<gene>
    <name evidence="1" type="ORF">PAPOLLO_LOCUS18749</name>
</gene>
<sequence>MLSKIDKAASSAEKRTLESLLGWEANDPEDSIFLKRIIKLIDGYLPLRWKEWKIRDLDKEDLLGNEFDPQILNKIRFALATVGLARAFSPECTSLKEKTYRDIKLKLLKWPLCYTSNVSGCKSTRFSSPE</sequence>
<reference evidence="1" key="1">
    <citation type="submission" date="2021-04" db="EMBL/GenBank/DDBJ databases">
        <authorList>
            <person name="Tunstrom K."/>
        </authorList>
    </citation>
    <scope>NUCLEOTIDE SEQUENCE</scope>
</reference>
<evidence type="ECO:0000313" key="2">
    <source>
        <dbReference type="Proteomes" id="UP000691718"/>
    </source>
</evidence>
<name>A0A8S3XLJ2_PARAO</name>
<proteinExistence type="predicted"/>
<dbReference type="Proteomes" id="UP000691718">
    <property type="component" value="Unassembled WGS sequence"/>
</dbReference>
<accession>A0A8S3XLJ2</accession>
<organism evidence="1 2">
    <name type="scientific">Parnassius apollo</name>
    <name type="common">Apollo butterfly</name>
    <name type="synonym">Papilio apollo</name>
    <dbReference type="NCBI Taxonomy" id="110799"/>
    <lineage>
        <taxon>Eukaryota</taxon>
        <taxon>Metazoa</taxon>
        <taxon>Ecdysozoa</taxon>
        <taxon>Arthropoda</taxon>
        <taxon>Hexapoda</taxon>
        <taxon>Insecta</taxon>
        <taxon>Pterygota</taxon>
        <taxon>Neoptera</taxon>
        <taxon>Endopterygota</taxon>
        <taxon>Lepidoptera</taxon>
        <taxon>Glossata</taxon>
        <taxon>Ditrysia</taxon>
        <taxon>Papilionoidea</taxon>
        <taxon>Papilionidae</taxon>
        <taxon>Parnassiinae</taxon>
        <taxon>Parnassini</taxon>
        <taxon>Parnassius</taxon>
        <taxon>Parnassius</taxon>
    </lineage>
</organism>
<comment type="caution">
    <text evidence="1">The sequence shown here is derived from an EMBL/GenBank/DDBJ whole genome shotgun (WGS) entry which is preliminary data.</text>
</comment>
<dbReference type="EMBL" id="CAJQZP010001184">
    <property type="protein sequence ID" value="CAG5027080.1"/>
    <property type="molecule type" value="Genomic_DNA"/>
</dbReference>
<keyword evidence="2" id="KW-1185">Reference proteome</keyword>
<dbReference type="OrthoDB" id="7483379at2759"/>